<feature type="domain" description="Calcineurin-like phosphoesterase C-terminal" evidence="3">
    <location>
        <begin position="453"/>
        <end position="640"/>
    </location>
</feature>
<protein>
    <submittedName>
        <fullName evidence="5">Calcineurin-like phosphoesterase family protein</fullName>
    </submittedName>
</protein>
<evidence type="ECO:0000259" key="2">
    <source>
        <dbReference type="Pfam" id="PF00149"/>
    </source>
</evidence>
<comment type="caution">
    <text evidence="5">The sequence shown here is derived from an EMBL/GenBank/DDBJ whole genome shotgun (WGS) entry which is preliminary data.</text>
</comment>
<feature type="domain" description="Calcineurin-like phosphoesterase N-terminal" evidence="4">
    <location>
        <begin position="141"/>
        <end position="218"/>
    </location>
</feature>
<dbReference type="Pfam" id="PF16370">
    <property type="entry name" value="MetallophosC"/>
    <property type="match status" value="1"/>
</dbReference>
<feature type="domain" description="Calcineurin-like phosphoesterase" evidence="2">
    <location>
        <begin position="228"/>
        <end position="434"/>
    </location>
</feature>
<evidence type="ECO:0000259" key="4">
    <source>
        <dbReference type="Pfam" id="PF16371"/>
    </source>
</evidence>
<dbReference type="Proteomes" id="UP000824023">
    <property type="component" value="Unassembled WGS sequence"/>
</dbReference>
<reference evidence="5" key="1">
    <citation type="journal article" date="2021" name="PeerJ">
        <title>Extensive microbial diversity within the chicken gut microbiome revealed by metagenomics and culture.</title>
        <authorList>
            <person name="Gilroy R."/>
            <person name="Ravi A."/>
            <person name="Getino M."/>
            <person name="Pursley I."/>
            <person name="Horton D.L."/>
            <person name="Alikhan N.F."/>
            <person name="Baker D."/>
            <person name="Gharbi K."/>
            <person name="Hall N."/>
            <person name="Watson M."/>
            <person name="Adriaenssens E.M."/>
            <person name="Foster-Nyarko E."/>
            <person name="Jarju S."/>
            <person name="Secka A."/>
            <person name="Antonio M."/>
            <person name="Oren A."/>
            <person name="Chaudhuri R.R."/>
            <person name="La Ragione R."/>
            <person name="Hildebrand F."/>
            <person name="Pallen M.J."/>
        </authorList>
    </citation>
    <scope>NUCLEOTIDE SEQUENCE</scope>
    <source>
        <strain evidence="5">ChiHjej12B11-24981</strain>
    </source>
</reference>
<dbReference type="InterPro" id="IPR051918">
    <property type="entry name" value="STPP_CPPED1"/>
</dbReference>
<dbReference type="InterPro" id="IPR032288">
    <property type="entry name" value="Metallophos_C"/>
</dbReference>
<dbReference type="InterPro" id="IPR029052">
    <property type="entry name" value="Metallo-depent_PP-like"/>
</dbReference>
<dbReference type="SUPFAM" id="SSF56300">
    <property type="entry name" value="Metallo-dependent phosphatases"/>
    <property type="match status" value="1"/>
</dbReference>
<evidence type="ECO:0000313" key="6">
    <source>
        <dbReference type="Proteomes" id="UP000824023"/>
    </source>
</evidence>
<dbReference type="AlphaFoldDB" id="A0A9D2A3Y7"/>
<sequence>MKDSTKQRLLWLLLCIALPLASCSKDDGTAAAAESFNVEIECPSLIEVSEGGEYTFRVTGGDGLLGSDTFIFEAGTGVSYVAAITEVAESSATVSIPTGCGSGDYRLYLKREERRKLIGQTYLSITDGLDFTPDAGTTVYGVVSTQDGPVAGVVVSDGTEVTVTDDQGIYQLSSDKTAGYVFLSVPSGYEVPSDGVLPQFCKRLKGDASTAERADFTLTQVDGQDEYKVFMLGDMHLANRTGDLQQFVDFTDDLNAYRQRHPGEKMYAITLGDMTWDLYWYSNDYALEDYLRTINSLVDDLQIFHTLGNHDYDYKATSDRDAAQPYTSLIAPAYYSFNIGQVHYVVLDDIDCDNYDGTTSRDYEKRVSTGQLEWLSRDLAYVDKDTPLVVILHAQVFYPDETEGFRLDHDATNTQQLFNVLDGYQVHFVTGHTHLNFNVTPADAVTGGRDMHEHNTGAICGSWWWSGYLTPGIHLCPDGTPGGYAVWDVAGKDLQYIYKATGRDEDYQFRSYDLNNVSFSLADVPQMPSSVPANVRNKYMEYVDAYPANQDNEVLINVWNWNPSWTISVTDEQGRSLTPEAVWAFDPLHVAALTVKRFNSSSLSSVPNFITERFPHFFKVKAADADTDLTITVRDEFGHEWTEQMERPKAFSTDAYLR</sequence>
<evidence type="ECO:0000259" key="3">
    <source>
        <dbReference type="Pfam" id="PF16370"/>
    </source>
</evidence>
<dbReference type="GO" id="GO:0016787">
    <property type="term" value="F:hydrolase activity"/>
    <property type="evidence" value="ECO:0007669"/>
    <property type="project" value="InterPro"/>
</dbReference>
<reference evidence="5" key="2">
    <citation type="submission" date="2021-04" db="EMBL/GenBank/DDBJ databases">
        <authorList>
            <person name="Gilroy R."/>
        </authorList>
    </citation>
    <scope>NUCLEOTIDE SEQUENCE</scope>
    <source>
        <strain evidence="5">ChiHjej12B11-24981</strain>
    </source>
</reference>
<dbReference type="Pfam" id="PF16371">
    <property type="entry name" value="MetallophosN"/>
    <property type="match status" value="1"/>
</dbReference>
<dbReference type="Gene3D" id="3.60.21.10">
    <property type="match status" value="1"/>
</dbReference>
<proteinExistence type="predicted"/>
<gene>
    <name evidence="5" type="ORF">H9819_02010</name>
</gene>
<dbReference type="PANTHER" id="PTHR43143:SF1">
    <property type="entry name" value="SERINE_THREONINE-PROTEIN PHOSPHATASE CPPED1"/>
    <property type="match status" value="1"/>
</dbReference>
<keyword evidence="1" id="KW-0732">Signal</keyword>
<evidence type="ECO:0000256" key="1">
    <source>
        <dbReference type="SAM" id="SignalP"/>
    </source>
</evidence>
<accession>A0A9D2A3Y7</accession>
<evidence type="ECO:0000313" key="5">
    <source>
        <dbReference type="EMBL" id="HIZ01015.1"/>
    </source>
</evidence>
<name>A0A9D2A3Y7_9BACE</name>
<dbReference type="Pfam" id="PF00149">
    <property type="entry name" value="Metallophos"/>
    <property type="match status" value="1"/>
</dbReference>
<dbReference type="InterPro" id="IPR004843">
    <property type="entry name" value="Calcineurin-like_PHP"/>
</dbReference>
<organism evidence="5 6">
    <name type="scientific">Candidatus Bacteroides merdipullorum</name>
    <dbReference type="NCBI Taxonomy" id="2838474"/>
    <lineage>
        <taxon>Bacteria</taxon>
        <taxon>Pseudomonadati</taxon>
        <taxon>Bacteroidota</taxon>
        <taxon>Bacteroidia</taxon>
        <taxon>Bacteroidales</taxon>
        <taxon>Bacteroidaceae</taxon>
        <taxon>Bacteroides</taxon>
    </lineage>
</organism>
<feature type="signal peptide" evidence="1">
    <location>
        <begin position="1"/>
        <end position="24"/>
    </location>
</feature>
<dbReference type="InterPro" id="IPR032285">
    <property type="entry name" value="Metallophos_N"/>
</dbReference>
<dbReference type="PANTHER" id="PTHR43143">
    <property type="entry name" value="METALLOPHOSPHOESTERASE, CALCINEURIN SUPERFAMILY"/>
    <property type="match status" value="1"/>
</dbReference>
<dbReference type="EMBL" id="DXCK01000036">
    <property type="protein sequence ID" value="HIZ01015.1"/>
    <property type="molecule type" value="Genomic_DNA"/>
</dbReference>
<feature type="chain" id="PRO_5038811532" evidence="1">
    <location>
        <begin position="25"/>
        <end position="658"/>
    </location>
</feature>